<reference evidence="2" key="1">
    <citation type="submission" date="2023-02" db="EMBL/GenBank/DDBJ databases">
        <title>Description of Roseinatronobacter alkalisoli sp. nov., an alkaliphilic bacerium isolated from soda soil.</title>
        <authorList>
            <person name="Wei W."/>
        </authorList>
    </citation>
    <scope>NUCLEOTIDE SEQUENCE</scope>
    <source>
        <strain evidence="2">HJB301</strain>
    </source>
</reference>
<comment type="caution">
    <text evidence="2">The sequence shown here is derived from an EMBL/GenBank/DDBJ whole genome shotgun (WGS) entry which is preliminary data.</text>
</comment>
<sequence>MRAIFAALGLVLAVSTAQAQDHAGIGQTIESQIAALQADDFDRAFSFASPDIKRLFATPERFGAMVRNGYPMVYRPADVTMLEQTETPAGVVQRVMIRDAQGRLHFLAYQMVPAADGWQINGVQLLQAPETGV</sequence>
<feature type="chain" id="PRO_5045328675" evidence="1">
    <location>
        <begin position="20"/>
        <end position="133"/>
    </location>
</feature>
<organism evidence="2 3">
    <name type="scientific">Roseinatronobacter alkalisoli</name>
    <dbReference type="NCBI Taxonomy" id="3028235"/>
    <lineage>
        <taxon>Bacteria</taxon>
        <taxon>Pseudomonadati</taxon>
        <taxon>Pseudomonadota</taxon>
        <taxon>Alphaproteobacteria</taxon>
        <taxon>Rhodobacterales</taxon>
        <taxon>Paracoccaceae</taxon>
        <taxon>Roseinatronobacter</taxon>
    </lineage>
</organism>
<name>A0ABT5TDH9_9RHOB</name>
<dbReference type="RefSeq" id="WP_274353846.1">
    <property type="nucleotide sequence ID" value="NZ_JAQZSM010000026.1"/>
</dbReference>
<keyword evidence="3" id="KW-1185">Reference proteome</keyword>
<evidence type="ECO:0000313" key="3">
    <source>
        <dbReference type="Proteomes" id="UP001431784"/>
    </source>
</evidence>
<dbReference type="InterPro" id="IPR032347">
    <property type="entry name" value="DUF4864"/>
</dbReference>
<dbReference type="Pfam" id="PF16156">
    <property type="entry name" value="DUF4864"/>
    <property type="match status" value="1"/>
</dbReference>
<gene>
    <name evidence="2" type="ORF">PUT78_18995</name>
</gene>
<feature type="signal peptide" evidence="1">
    <location>
        <begin position="1"/>
        <end position="19"/>
    </location>
</feature>
<proteinExistence type="predicted"/>
<keyword evidence="1" id="KW-0732">Signal</keyword>
<dbReference type="EMBL" id="JAQZSM010000026">
    <property type="protein sequence ID" value="MDD7973177.1"/>
    <property type="molecule type" value="Genomic_DNA"/>
</dbReference>
<dbReference type="Proteomes" id="UP001431784">
    <property type="component" value="Unassembled WGS sequence"/>
</dbReference>
<evidence type="ECO:0000256" key="1">
    <source>
        <dbReference type="SAM" id="SignalP"/>
    </source>
</evidence>
<evidence type="ECO:0000313" key="2">
    <source>
        <dbReference type="EMBL" id="MDD7973177.1"/>
    </source>
</evidence>
<protein>
    <submittedName>
        <fullName evidence="2">DUF4864 domain-containing protein</fullName>
    </submittedName>
</protein>
<accession>A0ABT5TDH9</accession>